<feature type="domain" description="SnoaL-like" evidence="1">
    <location>
        <begin position="9"/>
        <end position="111"/>
    </location>
</feature>
<dbReference type="Proteomes" id="UP001302349">
    <property type="component" value="Chromosome"/>
</dbReference>
<dbReference type="CDD" id="cd00531">
    <property type="entry name" value="NTF2_like"/>
    <property type="match status" value="1"/>
</dbReference>
<sequence length="158" mass="18060">MALTNKEVIESFYSAFARHDPEAMAALYHDEVEFSDPVFETLKGEQARNMWRMLIERGKETLSIKFSNVQATETNGTANWTADYLFSSTGNMVHNVVSASFEFKDGKIIRHADYFSFWKWSRQALGTAGLLLGWTPFLKKKISEQAKKGLEKYSKSKV</sequence>
<protein>
    <submittedName>
        <fullName evidence="2">Nuclear transport factor 2 family protein</fullName>
    </submittedName>
</protein>
<organism evidence="2 3">
    <name type="scientific">Imperialibacter roseus</name>
    <dbReference type="NCBI Taxonomy" id="1324217"/>
    <lineage>
        <taxon>Bacteria</taxon>
        <taxon>Pseudomonadati</taxon>
        <taxon>Bacteroidota</taxon>
        <taxon>Cytophagia</taxon>
        <taxon>Cytophagales</taxon>
        <taxon>Flammeovirgaceae</taxon>
        <taxon>Imperialibacter</taxon>
    </lineage>
</organism>
<dbReference type="Gene3D" id="3.10.450.50">
    <property type="match status" value="1"/>
</dbReference>
<gene>
    <name evidence="2" type="ORF">RT717_16405</name>
</gene>
<dbReference type="InterPro" id="IPR037401">
    <property type="entry name" value="SnoaL-like"/>
</dbReference>
<dbReference type="SUPFAM" id="SSF54427">
    <property type="entry name" value="NTF2-like"/>
    <property type="match status" value="1"/>
</dbReference>
<evidence type="ECO:0000313" key="3">
    <source>
        <dbReference type="Proteomes" id="UP001302349"/>
    </source>
</evidence>
<dbReference type="Pfam" id="PF12680">
    <property type="entry name" value="SnoaL_2"/>
    <property type="match status" value="1"/>
</dbReference>
<name>A0ABZ0II17_9BACT</name>
<dbReference type="InterPro" id="IPR032710">
    <property type="entry name" value="NTF2-like_dom_sf"/>
</dbReference>
<dbReference type="EMBL" id="CP136051">
    <property type="protein sequence ID" value="WOK04663.1"/>
    <property type="molecule type" value="Genomic_DNA"/>
</dbReference>
<accession>A0ABZ0II17</accession>
<proteinExistence type="predicted"/>
<evidence type="ECO:0000259" key="1">
    <source>
        <dbReference type="Pfam" id="PF12680"/>
    </source>
</evidence>
<evidence type="ECO:0000313" key="2">
    <source>
        <dbReference type="EMBL" id="WOK04663.1"/>
    </source>
</evidence>
<dbReference type="RefSeq" id="WP_317487464.1">
    <property type="nucleotide sequence ID" value="NZ_CP136051.1"/>
</dbReference>
<reference evidence="2 3" key="1">
    <citation type="journal article" date="2023" name="Microbiol. Resour. Announc.">
        <title>Complete Genome Sequence of Imperialibacter roseus strain P4T.</title>
        <authorList>
            <person name="Tizabi D.R."/>
            <person name="Bachvaroff T."/>
            <person name="Hill R.T."/>
        </authorList>
    </citation>
    <scope>NUCLEOTIDE SEQUENCE [LARGE SCALE GENOMIC DNA]</scope>
    <source>
        <strain evidence="2 3">P4T</strain>
    </source>
</reference>
<keyword evidence="3" id="KW-1185">Reference proteome</keyword>